<keyword evidence="2" id="KW-1185">Reference proteome</keyword>
<gene>
    <name evidence="1" type="ORF">Bhyg_07383</name>
</gene>
<protein>
    <submittedName>
        <fullName evidence="1">Uncharacterized protein</fullName>
    </submittedName>
</protein>
<reference evidence="1" key="1">
    <citation type="submission" date="2022-07" db="EMBL/GenBank/DDBJ databases">
        <authorList>
            <person name="Trinca V."/>
            <person name="Uliana J.V.C."/>
            <person name="Torres T.T."/>
            <person name="Ward R.J."/>
            <person name="Monesi N."/>
        </authorList>
    </citation>
    <scope>NUCLEOTIDE SEQUENCE</scope>
    <source>
        <strain evidence="1">HSMRA1968</strain>
        <tissue evidence="1">Whole embryos</tissue>
    </source>
</reference>
<dbReference type="Proteomes" id="UP001151699">
    <property type="component" value="Chromosome B"/>
</dbReference>
<evidence type="ECO:0000313" key="2">
    <source>
        <dbReference type="Proteomes" id="UP001151699"/>
    </source>
</evidence>
<proteinExistence type="predicted"/>
<accession>A0A9Q0S3X2</accession>
<sequence>MYFTYYPPKWCQK</sequence>
<name>A0A9Q0S3X2_9DIPT</name>
<organism evidence="1 2">
    <name type="scientific">Pseudolycoriella hygida</name>
    <dbReference type="NCBI Taxonomy" id="35572"/>
    <lineage>
        <taxon>Eukaryota</taxon>
        <taxon>Metazoa</taxon>
        <taxon>Ecdysozoa</taxon>
        <taxon>Arthropoda</taxon>
        <taxon>Hexapoda</taxon>
        <taxon>Insecta</taxon>
        <taxon>Pterygota</taxon>
        <taxon>Neoptera</taxon>
        <taxon>Endopterygota</taxon>
        <taxon>Diptera</taxon>
        <taxon>Nematocera</taxon>
        <taxon>Sciaroidea</taxon>
        <taxon>Sciaridae</taxon>
        <taxon>Pseudolycoriella</taxon>
    </lineage>
</organism>
<comment type="caution">
    <text evidence="1">The sequence shown here is derived from an EMBL/GenBank/DDBJ whole genome shotgun (WGS) entry which is preliminary data.</text>
</comment>
<dbReference type="EMBL" id="WJQU01000002">
    <property type="protein sequence ID" value="KAJ6642435.1"/>
    <property type="molecule type" value="Genomic_DNA"/>
</dbReference>
<evidence type="ECO:0000313" key="1">
    <source>
        <dbReference type="EMBL" id="KAJ6642435.1"/>
    </source>
</evidence>